<protein>
    <recommendedName>
        <fullName evidence="6">FkbM family methyltransferase</fullName>
    </recommendedName>
</protein>
<dbReference type="NCBIfam" id="TIGR01444">
    <property type="entry name" value="fkbM_fam"/>
    <property type="match status" value="1"/>
</dbReference>
<dbReference type="Gene3D" id="3.40.50.150">
    <property type="entry name" value="Vaccinia Virus protein VP39"/>
    <property type="match status" value="1"/>
</dbReference>
<name>A0A410V4C7_9BRAD</name>
<organism evidence="2 5">
    <name type="scientific">Bradyrhizobium guangdongense</name>
    <dbReference type="NCBI Taxonomy" id="1325090"/>
    <lineage>
        <taxon>Bacteria</taxon>
        <taxon>Pseudomonadati</taxon>
        <taxon>Pseudomonadota</taxon>
        <taxon>Alphaproteobacteria</taxon>
        <taxon>Hyphomicrobiales</taxon>
        <taxon>Nitrobacteraceae</taxon>
        <taxon>Bradyrhizobium</taxon>
    </lineage>
</organism>
<sequence length="302" mass="33543">MLKEVTVDVLAGMFHKLPIKSGLTQICFNPAMNRLLRKGPPVALARLRDGGHIEVSMSDYHGRILYFFGTNDPKVEETARFLLQPSDAFLDIGANYSTIGLAASHVVGPTGSVHLFEPQRLLSDRVQRAIDSGNYRNVTLHRVGLMDHDDKLSLHSPSYHSGMATFADHDEVSCFDIVEECEVKDIKTYAAPLVSGRTFGAKLDIEGAEPKVMPWLVDQPNLKFLIFEAAHNQSTLFETIRSSGLILYGLERGVLRVRLMRIDVLSQISRFHDLVAVRIGNNSSPPKSASPRELSSFMQSEP</sequence>
<dbReference type="EMBL" id="CP030057">
    <property type="protein sequence ID" value="QOZ59545.1"/>
    <property type="molecule type" value="Genomic_DNA"/>
</dbReference>
<dbReference type="SUPFAM" id="SSF53335">
    <property type="entry name" value="S-adenosyl-L-methionine-dependent methyltransferases"/>
    <property type="match status" value="1"/>
</dbReference>
<evidence type="ECO:0000256" key="1">
    <source>
        <dbReference type="SAM" id="MobiDB-lite"/>
    </source>
</evidence>
<evidence type="ECO:0008006" key="6">
    <source>
        <dbReference type="Google" id="ProtNLM"/>
    </source>
</evidence>
<dbReference type="InterPro" id="IPR029063">
    <property type="entry name" value="SAM-dependent_MTases_sf"/>
</dbReference>
<evidence type="ECO:0000313" key="2">
    <source>
        <dbReference type="EMBL" id="GGI33775.1"/>
    </source>
</evidence>
<feature type="region of interest" description="Disordered" evidence="1">
    <location>
        <begin position="282"/>
        <end position="302"/>
    </location>
</feature>
<evidence type="ECO:0000313" key="4">
    <source>
        <dbReference type="Proteomes" id="UP000593880"/>
    </source>
</evidence>
<gene>
    <name evidence="2" type="ORF">GCM10010987_76060</name>
    <name evidence="3" type="ORF">XH86_12995</name>
</gene>
<reference evidence="2" key="3">
    <citation type="submission" date="2022-12" db="EMBL/GenBank/DDBJ databases">
        <authorList>
            <person name="Sun Q."/>
            <person name="Zhou Y."/>
        </authorList>
    </citation>
    <scope>NUCLEOTIDE SEQUENCE</scope>
    <source>
        <strain evidence="2">CGMCC 1.15034</strain>
    </source>
</reference>
<dbReference type="AlphaFoldDB" id="A0A410V4C7"/>
<dbReference type="RefSeq" id="WP_128965155.1">
    <property type="nucleotide sequence ID" value="NZ_BMHC01000034.1"/>
</dbReference>
<reference evidence="3 4" key="2">
    <citation type="submission" date="2018-06" db="EMBL/GenBank/DDBJ databases">
        <title>Comparative genomics of rhizobia nodulating Arachis hypogaea in China.</title>
        <authorList>
            <person name="Li Y."/>
        </authorList>
    </citation>
    <scope>NUCLEOTIDE SEQUENCE [LARGE SCALE GENOMIC DNA]</scope>
    <source>
        <strain evidence="3 4">CCBAU 51658</strain>
    </source>
</reference>
<accession>A0A410V4C7</accession>
<proteinExistence type="predicted"/>
<dbReference type="Proteomes" id="UP000593880">
    <property type="component" value="Chromosome"/>
</dbReference>
<dbReference type="EMBL" id="BMHC01000034">
    <property type="protein sequence ID" value="GGI33775.1"/>
    <property type="molecule type" value="Genomic_DNA"/>
</dbReference>
<keyword evidence="4" id="KW-1185">Reference proteome</keyword>
<dbReference type="OrthoDB" id="9814604at2"/>
<reference evidence="2" key="1">
    <citation type="journal article" date="2014" name="Int. J. Syst. Evol. Microbiol.">
        <title>Complete genome sequence of Corynebacterium casei LMG S-19264T (=DSM 44701T), isolated from a smear-ripened cheese.</title>
        <authorList>
            <consortium name="US DOE Joint Genome Institute (JGI-PGF)"/>
            <person name="Walter F."/>
            <person name="Albersmeier A."/>
            <person name="Kalinowski J."/>
            <person name="Ruckert C."/>
        </authorList>
    </citation>
    <scope>NUCLEOTIDE SEQUENCE</scope>
    <source>
        <strain evidence="2">CGMCC 1.15034</strain>
    </source>
</reference>
<evidence type="ECO:0000313" key="3">
    <source>
        <dbReference type="EMBL" id="QOZ59545.1"/>
    </source>
</evidence>
<dbReference type="InterPro" id="IPR006342">
    <property type="entry name" value="FkbM_mtfrase"/>
</dbReference>
<evidence type="ECO:0000313" key="5">
    <source>
        <dbReference type="Proteomes" id="UP000625079"/>
    </source>
</evidence>
<dbReference type="Proteomes" id="UP000625079">
    <property type="component" value="Unassembled WGS sequence"/>
</dbReference>